<feature type="signal peptide" evidence="2">
    <location>
        <begin position="1"/>
        <end position="19"/>
    </location>
</feature>
<proteinExistence type="inferred from homology"/>
<dbReference type="STRING" id="1089305.SAMN05444148_1846"/>
<dbReference type="OrthoDB" id="7058581at2"/>
<dbReference type="Pfam" id="PF08327">
    <property type="entry name" value="AHSA1"/>
    <property type="match status" value="1"/>
</dbReference>
<evidence type="ECO:0000313" key="5">
    <source>
        <dbReference type="Proteomes" id="UP000184522"/>
    </source>
</evidence>
<organism evidence="4 5">
    <name type="scientific">Winogradskyella jejuensis</name>
    <dbReference type="NCBI Taxonomy" id="1089305"/>
    <lineage>
        <taxon>Bacteria</taxon>
        <taxon>Pseudomonadati</taxon>
        <taxon>Bacteroidota</taxon>
        <taxon>Flavobacteriia</taxon>
        <taxon>Flavobacteriales</taxon>
        <taxon>Flavobacteriaceae</taxon>
        <taxon>Winogradskyella</taxon>
    </lineage>
</organism>
<evidence type="ECO:0000256" key="1">
    <source>
        <dbReference type="ARBA" id="ARBA00006817"/>
    </source>
</evidence>
<keyword evidence="2" id="KW-0732">Signal</keyword>
<comment type="similarity">
    <text evidence="1">Belongs to the AHA1 family.</text>
</comment>
<accession>A0A1M5SEK2</accession>
<name>A0A1M5SEK2_9FLAO</name>
<feature type="domain" description="Activator of Hsp90 ATPase homologue 1/2-like C-terminal" evidence="3">
    <location>
        <begin position="53"/>
        <end position="187"/>
    </location>
</feature>
<dbReference type="EMBL" id="FQWS01000002">
    <property type="protein sequence ID" value="SHH36899.1"/>
    <property type="molecule type" value="Genomic_DNA"/>
</dbReference>
<evidence type="ECO:0000256" key="2">
    <source>
        <dbReference type="SAM" id="SignalP"/>
    </source>
</evidence>
<dbReference type="Proteomes" id="UP000184522">
    <property type="component" value="Unassembled WGS sequence"/>
</dbReference>
<dbReference type="RefSeq" id="WP_073085738.1">
    <property type="nucleotide sequence ID" value="NZ_FQWS01000002.1"/>
</dbReference>
<sequence length="195" mass="22307">MKKILFISLLVSIPFLSIAQSNNVSKENRVTSIVDSSHVYNVVLKQSFIVNVALDSVWNAYTTKKGWESWATAIADIDFKINGVIKTNYNKNGSIGDDSTITLHIINYIPKRMLTLQAELNKNFPEFMKEDEKDLFNTILFEEISPTKTKVTSYGIGYKKNEKYMSLMKFFIQGNEQSYLNLISYLETGKPSVKY</sequence>
<gene>
    <name evidence="4" type="ORF">SAMN05444148_1846</name>
</gene>
<keyword evidence="5" id="KW-1185">Reference proteome</keyword>
<evidence type="ECO:0000313" key="4">
    <source>
        <dbReference type="EMBL" id="SHH36899.1"/>
    </source>
</evidence>
<dbReference type="SUPFAM" id="SSF55961">
    <property type="entry name" value="Bet v1-like"/>
    <property type="match status" value="1"/>
</dbReference>
<reference evidence="5" key="1">
    <citation type="submission" date="2016-11" db="EMBL/GenBank/DDBJ databases">
        <authorList>
            <person name="Varghese N."/>
            <person name="Submissions S."/>
        </authorList>
    </citation>
    <scope>NUCLEOTIDE SEQUENCE [LARGE SCALE GENOMIC DNA]</scope>
    <source>
        <strain evidence="5">DSM 25330</strain>
    </source>
</reference>
<feature type="chain" id="PRO_5012206386" evidence="2">
    <location>
        <begin position="20"/>
        <end position="195"/>
    </location>
</feature>
<dbReference type="InterPro" id="IPR013538">
    <property type="entry name" value="ASHA1/2-like_C"/>
</dbReference>
<dbReference type="InterPro" id="IPR023393">
    <property type="entry name" value="START-like_dom_sf"/>
</dbReference>
<evidence type="ECO:0000259" key="3">
    <source>
        <dbReference type="Pfam" id="PF08327"/>
    </source>
</evidence>
<dbReference type="Gene3D" id="3.30.530.20">
    <property type="match status" value="1"/>
</dbReference>
<protein>
    <submittedName>
        <fullName evidence="4">Activator of Hsp90 ATPase homolog 1-like protein</fullName>
    </submittedName>
</protein>
<dbReference type="AlphaFoldDB" id="A0A1M5SEK2"/>